<accession>A0A4V1Z2B9</accession>
<feature type="transmembrane region" description="Helical" evidence="3">
    <location>
        <begin position="121"/>
        <end position="145"/>
    </location>
</feature>
<dbReference type="Pfam" id="PF03816">
    <property type="entry name" value="LytR_cpsA_psr"/>
    <property type="match status" value="1"/>
</dbReference>
<comment type="caution">
    <text evidence="5">The sequence shown here is derived from an EMBL/GenBank/DDBJ whole genome shotgun (WGS) entry which is preliminary data.</text>
</comment>
<dbReference type="AlphaFoldDB" id="A0A4V1Z2B9"/>
<protein>
    <submittedName>
        <fullName evidence="5">LytR family transcriptional regulator</fullName>
    </submittedName>
</protein>
<dbReference type="PANTHER" id="PTHR33392:SF6">
    <property type="entry name" value="POLYISOPRENYL-TEICHOIC ACID--PEPTIDOGLYCAN TEICHOIC ACID TRANSFERASE TAGU"/>
    <property type="match status" value="1"/>
</dbReference>
<proteinExistence type="inferred from homology"/>
<dbReference type="InterPro" id="IPR004474">
    <property type="entry name" value="LytR_CpsA_psr"/>
</dbReference>
<organism evidence="5 6">
    <name type="scientific">Nocardioides iriomotensis</name>
    <dbReference type="NCBI Taxonomy" id="715784"/>
    <lineage>
        <taxon>Bacteria</taxon>
        <taxon>Bacillati</taxon>
        <taxon>Actinomycetota</taxon>
        <taxon>Actinomycetes</taxon>
        <taxon>Propionibacteriales</taxon>
        <taxon>Nocardioidaceae</taxon>
        <taxon>Nocardioides</taxon>
    </lineage>
</organism>
<dbReference type="NCBIfam" id="TIGR00350">
    <property type="entry name" value="lytR_cpsA_psr"/>
    <property type="match status" value="1"/>
</dbReference>
<keyword evidence="6" id="KW-1185">Reference proteome</keyword>
<keyword evidence="3" id="KW-0472">Membrane</keyword>
<dbReference type="OrthoDB" id="3573673at2"/>
<evidence type="ECO:0000256" key="3">
    <source>
        <dbReference type="SAM" id="Phobius"/>
    </source>
</evidence>
<feature type="domain" description="Cell envelope-related transcriptional attenuator" evidence="4">
    <location>
        <begin position="202"/>
        <end position="384"/>
    </location>
</feature>
<evidence type="ECO:0000256" key="1">
    <source>
        <dbReference type="ARBA" id="ARBA00006068"/>
    </source>
</evidence>
<feature type="transmembrane region" description="Helical" evidence="3">
    <location>
        <begin position="28"/>
        <end position="48"/>
    </location>
</feature>
<feature type="compositionally biased region" description="Basic and acidic residues" evidence="2">
    <location>
        <begin position="495"/>
        <end position="507"/>
    </location>
</feature>
<feature type="transmembrane region" description="Helical" evidence="3">
    <location>
        <begin position="54"/>
        <end position="74"/>
    </location>
</feature>
<feature type="compositionally biased region" description="Basic and acidic residues" evidence="2">
    <location>
        <begin position="459"/>
        <end position="469"/>
    </location>
</feature>
<sequence length="507" mass="54843">MHRVAPPAQKERPGKRALRPSRRRARTLGGALLVTLLSALLPGTGFLWSGRKSLGFLVLPPALTVIALAAWYAVRDPRAVLDLAFDPTRLQVAAVALGAGLVIWALIVLTTYFMVRPLPSRAIHTFVGTAFVGLLCAAVAAPVVVGARYAMVQADLVQTVFQDNTSATAPKNVTVKDPWAGRDRVNVLLLGGDGGVHREGVRTDTMILLSLDTRTGRTIMFSLPRNMMNAQFPADSPLHDLYPSGFGGYGDAGNWMLNAVYRMVPILHPGILGTSDNEGADALKLAIQGSLGVPVDYYVLVNLRGFRQIVDAMGGVTVNISSPIPVGGNTDLGILPDRYLQPGPDQRLDGMDALWYSRGRYGSDDYQRMERQRCMIDAIIDEAKPLNLLRRYQGLAEAGKKIIRTDIPSKLLPAFVDLAMEIKDASVTSVVFRSSEAFFPGDPDFAWMRQKVRAALKPPPDRPRDRGESRPSATASPTPTPGVPSEEADPGTAVEAKDTCGYHPETS</sequence>
<reference evidence="5 6" key="1">
    <citation type="submission" date="2019-01" db="EMBL/GenBank/DDBJ databases">
        <title>Nocardioides guangzhouensis sp. nov., an actinobacterium isolated from soil.</title>
        <authorList>
            <person name="Fu Y."/>
            <person name="Cai Y."/>
            <person name="Lin Z."/>
            <person name="Chen P."/>
        </authorList>
    </citation>
    <scope>NUCLEOTIDE SEQUENCE [LARGE SCALE GENOMIC DNA]</scope>
    <source>
        <strain evidence="5 6">NBRC 105384</strain>
    </source>
</reference>
<evidence type="ECO:0000259" key="4">
    <source>
        <dbReference type="Pfam" id="PF03816"/>
    </source>
</evidence>
<dbReference type="Proteomes" id="UP000291189">
    <property type="component" value="Unassembled WGS sequence"/>
</dbReference>
<dbReference type="EMBL" id="SDPU01000013">
    <property type="protein sequence ID" value="RYU13866.1"/>
    <property type="molecule type" value="Genomic_DNA"/>
</dbReference>
<dbReference type="Gene3D" id="3.40.630.190">
    <property type="entry name" value="LCP protein"/>
    <property type="match status" value="1"/>
</dbReference>
<evidence type="ECO:0000313" key="6">
    <source>
        <dbReference type="Proteomes" id="UP000291189"/>
    </source>
</evidence>
<comment type="similarity">
    <text evidence="1">Belongs to the LytR/CpsA/Psr (LCP) family.</text>
</comment>
<evidence type="ECO:0000256" key="2">
    <source>
        <dbReference type="SAM" id="MobiDB-lite"/>
    </source>
</evidence>
<keyword evidence="3" id="KW-0812">Transmembrane</keyword>
<feature type="transmembrane region" description="Helical" evidence="3">
    <location>
        <begin position="94"/>
        <end position="115"/>
    </location>
</feature>
<gene>
    <name evidence="5" type="ORF">ETU37_04895</name>
</gene>
<feature type="region of interest" description="Disordered" evidence="2">
    <location>
        <begin position="1"/>
        <end position="20"/>
    </location>
</feature>
<keyword evidence="3" id="KW-1133">Transmembrane helix</keyword>
<dbReference type="InterPro" id="IPR050922">
    <property type="entry name" value="LytR/CpsA/Psr_CW_biosynth"/>
</dbReference>
<evidence type="ECO:0000313" key="5">
    <source>
        <dbReference type="EMBL" id="RYU13866.1"/>
    </source>
</evidence>
<feature type="region of interest" description="Disordered" evidence="2">
    <location>
        <begin position="454"/>
        <end position="507"/>
    </location>
</feature>
<name>A0A4V1Z2B9_9ACTN</name>
<dbReference type="PANTHER" id="PTHR33392">
    <property type="entry name" value="POLYISOPRENYL-TEICHOIC ACID--PEPTIDOGLYCAN TEICHOIC ACID TRANSFERASE TAGU"/>
    <property type="match status" value="1"/>
</dbReference>